<dbReference type="InterPro" id="IPR029062">
    <property type="entry name" value="Class_I_gatase-like"/>
</dbReference>
<accession>A0A844ZGC2</accession>
<dbReference type="Proteomes" id="UP000433104">
    <property type="component" value="Unassembled WGS sequence"/>
</dbReference>
<evidence type="ECO:0000259" key="9">
    <source>
        <dbReference type="Pfam" id="PF06628"/>
    </source>
</evidence>
<evidence type="ECO:0000313" key="11">
    <source>
        <dbReference type="EMBL" id="MXO86017.1"/>
    </source>
</evidence>
<feature type="non-terminal residue" evidence="11">
    <location>
        <position position="1"/>
    </location>
</feature>
<feature type="domain" description="Large catalase C-terminal" evidence="10">
    <location>
        <begin position="87"/>
        <end position="233"/>
    </location>
</feature>
<keyword evidence="5" id="KW-0479">Metal-binding</keyword>
<evidence type="ECO:0000256" key="6">
    <source>
        <dbReference type="ARBA" id="ARBA00023002"/>
    </source>
</evidence>
<protein>
    <recommendedName>
        <fullName evidence="2">catalase</fullName>
        <ecNumber evidence="2">1.11.1.6</ecNumber>
    </recommendedName>
</protein>
<evidence type="ECO:0000313" key="12">
    <source>
        <dbReference type="Proteomes" id="UP000433104"/>
    </source>
</evidence>
<dbReference type="InterPro" id="IPR010582">
    <property type="entry name" value="Catalase_immune_responsive"/>
</dbReference>
<gene>
    <name evidence="11" type="ORF">GRI38_08215</name>
</gene>
<keyword evidence="7" id="KW-0408">Iron</keyword>
<sequence length="239" mass="25666">YISQTPVEQTHMANALTFELSKVKRLSIRKRMVGHLRHIDDGLAKEVADGLGLDEMPDKVPAARDPITDLPESPALSILKNGPGSFKGRKLGIYIAEGADAGVVKALKDATTGAGGMVEIVAPHVAGAKLSDGTMMAADEKIDGGPSVTYDAVAVVMSEASAQRYNTDKPSVDFVNDAFAHAKFVAYVPEVKPLFETAGIWDWMDDGFVDVSGGKDAAKQFIESCGKLRFWNRESIKQN</sequence>
<evidence type="ECO:0000256" key="2">
    <source>
        <dbReference type="ARBA" id="ARBA00012314"/>
    </source>
</evidence>
<keyword evidence="4" id="KW-0349">Heme</keyword>
<dbReference type="Gene3D" id="1.20.1370.20">
    <property type="match status" value="1"/>
</dbReference>
<evidence type="ECO:0000256" key="4">
    <source>
        <dbReference type="ARBA" id="ARBA00022617"/>
    </source>
</evidence>
<evidence type="ECO:0000256" key="3">
    <source>
        <dbReference type="ARBA" id="ARBA00022559"/>
    </source>
</evidence>
<keyword evidence="3" id="KW-0575">Peroxidase</keyword>
<dbReference type="GO" id="GO:0020037">
    <property type="term" value="F:heme binding"/>
    <property type="evidence" value="ECO:0007669"/>
    <property type="project" value="InterPro"/>
</dbReference>
<keyword evidence="12" id="KW-1185">Reference proteome</keyword>
<evidence type="ECO:0000256" key="5">
    <source>
        <dbReference type="ARBA" id="ARBA00022723"/>
    </source>
</evidence>
<dbReference type="EMBL" id="WTYW01000001">
    <property type="protein sequence ID" value="MXO86017.1"/>
    <property type="molecule type" value="Genomic_DNA"/>
</dbReference>
<reference evidence="11 12" key="1">
    <citation type="submission" date="2019-12" db="EMBL/GenBank/DDBJ databases">
        <title>Genomic-based taxomic classification of the family Erythrobacteraceae.</title>
        <authorList>
            <person name="Xu L."/>
        </authorList>
    </citation>
    <scope>NUCLEOTIDE SEQUENCE [LARGE SCALE GENOMIC DNA]</scope>
    <source>
        <strain evidence="11 12">MCCC 1A09962</strain>
    </source>
</reference>
<dbReference type="AlphaFoldDB" id="A0A844ZGC2"/>
<feature type="domain" description="Catalase immune-responsive" evidence="9">
    <location>
        <begin position="1"/>
        <end position="51"/>
    </location>
</feature>
<evidence type="ECO:0000256" key="1">
    <source>
        <dbReference type="ARBA" id="ARBA00001971"/>
    </source>
</evidence>
<dbReference type="EC" id="1.11.1.6" evidence="2"/>
<dbReference type="PANTHER" id="PTHR42821">
    <property type="entry name" value="CATALASE"/>
    <property type="match status" value="1"/>
</dbReference>
<dbReference type="InterPro" id="IPR020835">
    <property type="entry name" value="Catalase_sf"/>
</dbReference>
<keyword evidence="6" id="KW-0560">Oxidoreductase</keyword>
<dbReference type="GO" id="GO:0004096">
    <property type="term" value="F:catalase activity"/>
    <property type="evidence" value="ECO:0007669"/>
    <property type="project" value="UniProtKB-EC"/>
</dbReference>
<dbReference type="SUPFAM" id="SSF56634">
    <property type="entry name" value="Heme-dependent catalase-like"/>
    <property type="match status" value="1"/>
</dbReference>
<dbReference type="InterPro" id="IPR024712">
    <property type="entry name" value="Catalase_clade2"/>
</dbReference>
<dbReference type="InterPro" id="IPR041399">
    <property type="entry name" value="Catalase_large_C"/>
</dbReference>
<evidence type="ECO:0000259" key="10">
    <source>
        <dbReference type="Pfam" id="PF18011"/>
    </source>
</evidence>
<comment type="cofactor">
    <cofactor evidence="1">
        <name>heme</name>
        <dbReference type="ChEBI" id="CHEBI:30413"/>
    </cofactor>
</comment>
<dbReference type="GO" id="GO:0005829">
    <property type="term" value="C:cytosol"/>
    <property type="evidence" value="ECO:0007669"/>
    <property type="project" value="TreeGrafter"/>
</dbReference>
<evidence type="ECO:0000256" key="8">
    <source>
        <dbReference type="ARBA" id="ARBA00023324"/>
    </source>
</evidence>
<dbReference type="SUPFAM" id="SSF52317">
    <property type="entry name" value="Class I glutamine amidotransferase-like"/>
    <property type="match status" value="1"/>
</dbReference>
<proteinExistence type="predicted"/>
<keyword evidence="8" id="KW-0376">Hydrogen peroxide</keyword>
<dbReference type="PANTHER" id="PTHR42821:SF1">
    <property type="entry name" value="CATALASE-B"/>
    <property type="match status" value="1"/>
</dbReference>
<dbReference type="Pfam" id="PF18011">
    <property type="entry name" value="Catalase_C"/>
    <property type="match status" value="1"/>
</dbReference>
<dbReference type="InterPro" id="IPR043156">
    <property type="entry name" value="Catalase_clade2_helical"/>
</dbReference>
<comment type="caution">
    <text evidence="11">The sequence shown here is derived from an EMBL/GenBank/DDBJ whole genome shotgun (WGS) entry which is preliminary data.</text>
</comment>
<dbReference type="GO" id="GO:0006979">
    <property type="term" value="P:response to oxidative stress"/>
    <property type="evidence" value="ECO:0007669"/>
    <property type="project" value="InterPro"/>
</dbReference>
<evidence type="ECO:0000256" key="7">
    <source>
        <dbReference type="ARBA" id="ARBA00023004"/>
    </source>
</evidence>
<dbReference type="GO" id="GO:0046872">
    <property type="term" value="F:metal ion binding"/>
    <property type="evidence" value="ECO:0007669"/>
    <property type="project" value="UniProtKB-KW"/>
</dbReference>
<dbReference type="Pfam" id="PF06628">
    <property type="entry name" value="Catalase-rel"/>
    <property type="match status" value="1"/>
</dbReference>
<dbReference type="GO" id="GO:0042744">
    <property type="term" value="P:hydrogen peroxide catabolic process"/>
    <property type="evidence" value="ECO:0007669"/>
    <property type="project" value="UniProtKB-KW"/>
</dbReference>
<dbReference type="RefSeq" id="WP_272916425.1">
    <property type="nucleotide sequence ID" value="NZ_WTYW01000001.1"/>
</dbReference>
<dbReference type="CDD" id="cd03132">
    <property type="entry name" value="GATase1_catalase"/>
    <property type="match status" value="1"/>
</dbReference>
<name>A0A844ZGC2_9SPHN</name>
<organism evidence="11 12">
    <name type="scientific">Parapontixanthobacter aurantiacus</name>
    <dbReference type="NCBI Taxonomy" id="1463599"/>
    <lineage>
        <taxon>Bacteria</taxon>
        <taxon>Pseudomonadati</taxon>
        <taxon>Pseudomonadota</taxon>
        <taxon>Alphaproteobacteria</taxon>
        <taxon>Sphingomonadales</taxon>
        <taxon>Erythrobacteraceae</taxon>
        <taxon>Parapontixanthobacter</taxon>
    </lineage>
</organism>
<dbReference type="Gene3D" id="3.40.50.880">
    <property type="match status" value="1"/>
</dbReference>